<feature type="compositionally biased region" description="Polar residues" evidence="1">
    <location>
        <begin position="1203"/>
        <end position="1216"/>
    </location>
</feature>
<feature type="transmembrane region" description="Helical" evidence="2">
    <location>
        <begin position="1123"/>
        <end position="1149"/>
    </location>
</feature>
<dbReference type="EMBL" id="UYRS01018467">
    <property type="protein sequence ID" value="VDK36090.1"/>
    <property type="molecule type" value="Genomic_DNA"/>
</dbReference>
<organism evidence="5">
    <name type="scientific">Taenia asiatica</name>
    <name type="common">Asian tapeworm</name>
    <dbReference type="NCBI Taxonomy" id="60517"/>
    <lineage>
        <taxon>Eukaryota</taxon>
        <taxon>Metazoa</taxon>
        <taxon>Spiralia</taxon>
        <taxon>Lophotrochozoa</taxon>
        <taxon>Platyhelminthes</taxon>
        <taxon>Cestoda</taxon>
        <taxon>Eucestoda</taxon>
        <taxon>Cyclophyllidea</taxon>
        <taxon>Taeniidae</taxon>
        <taxon>Taenia</taxon>
    </lineage>
</organism>
<dbReference type="OrthoDB" id="5990676at2759"/>
<keyword evidence="2" id="KW-0812">Transmembrane</keyword>
<name>A0A0R3W747_TAEAS</name>
<dbReference type="PANTHER" id="PTHR21559">
    <property type="entry name" value="DYSTROGLYCAN-RELATED"/>
    <property type="match status" value="1"/>
</dbReference>
<feature type="region of interest" description="Disordered" evidence="1">
    <location>
        <begin position="1049"/>
        <end position="1115"/>
    </location>
</feature>
<evidence type="ECO:0000313" key="3">
    <source>
        <dbReference type="EMBL" id="VDK36090.1"/>
    </source>
</evidence>
<dbReference type="WBParaSite" id="TASK_0000607101-mRNA-1">
    <property type="protein sequence ID" value="TASK_0000607101-mRNA-1"/>
    <property type="gene ID" value="TASK_0000607101"/>
</dbReference>
<keyword evidence="4" id="KW-1185">Reference proteome</keyword>
<evidence type="ECO:0000313" key="5">
    <source>
        <dbReference type="WBParaSite" id="TASK_0000607101-mRNA-1"/>
    </source>
</evidence>
<proteinExistence type="predicted"/>
<sequence>MALPVKFSSLSNLAQANNDRKQDPTDSEEQYKLLFFTWGIGCGYLDDNSLQILSKVENRFKEAPDISDWMGLSKIKAEAVMLDWMVGEYDQVSKVRSKRQAFQGYQSIYPSRTAGAVTEASGMSPSDLRKTIFLSSNANSPILVQPVAPIEITVQQISNVRIPPDTFRSPDGTKLQLRLFEHIYPIQFGLDFKDPSAATGREIGNNGASWISFDATNEILRLRPYPEHEGTHKFVLCAYNIANGRTCTNINVRVKPPTPIKKSFIVHVAPGDYFSWDKTKGEICIVTELQSDQIIPLFFLGTNRASSETVEIEFRVAVKVPPVEKMITSPRLRIRLRWKNAYNSYEMSEFSRLNSSLAQALRVRVNPSVKSQNIFIYDVLHMRKFQEKDSSPMSKILEIEFVYLPLGLPEAGHMKNVSVPEDMTSSSWSNAGSSFGLTSENKQFIRLRSICESARLLGSVSALRAAAESFLPFQLESVTELEVAGSACARILQSVGSSADVNKIFPGPLTTTNIPYSDQVIENFTVEAGLAFKKRINPNKVVPITRVRTIEIIDENYNRLNDSAWITVAEDKTNLFGLPLQNHARKEAYRFWLSIVAVDQRTPINIHFTVDVVKWPLEMTLSPIMYGWFSRPTVVHNHRVRMRMKLGGTVGRGISPTYNWPPTSPETSLSYRWNLVTNLDKYLRPECSPHCGVGIILMDIQRQVSSPHQEYFSENDLRQASWSSPAPQLVEHLDWARLGTTAVVAVDLIGSCFSPYWKGESGSQSPTILSVVNITTYIGETFRYPISMDSTCFQSRSLSACLFDKDLIEVNDTSWLSLDAGECAIFGIVMKSAVSAGIHEFRIMTSPASSLISRVIIRVGDRNPRLPEVPNHRVLMRFEPGYAVRADPRTHMLQTLKRKWEFLATLDEYLRPECQKMGRYVCANDMDLLLINIAPNGDVLNVIWAKKSLVYAPSPSSNRSVANSPYSRHQALRPQQERAAYGEIPAPRISDAEHELSCPWNELENLILRLQTGPPDVSVHPDLLRHFEQAGFGRLIGVKVEKLGHCSKQPEPSILGSRRTPSNLQPDDSNKIPNPFDYLDRGLSNLPVTSQPNSEYPIDPPKIFRTQPEQQQPASTQTQQRTFLITTLLPICAVVVILLTAALATIWFLKCRGRNPGRERKLHGIKNEGGGNGGIGDGDESFTPERVPLKEDKKTSAKKNGLTIANNGSQISSKAPQKSIGHLKDIDSVPSPPSKPLILPNEKPPLKPPELMTPLTKSAVEQTFQPRVASSGSPSTRHFYAMGQRPDPYRNLPPPIDARFGLPRQMAPHFNPYRRDPAV</sequence>
<dbReference type="GO" id="GO:0043236">
    <property type="term" value="F:laminin binding"/>
    <property type="evidence" value="ECO:0007669"/>
    <property type="project" value="TreeGrafter"/>
</dbReference>
<dbReference type="SUPFAM" id="SSF49313">
    <property type="entry name" value="Cadherin-like"/>
    <property type="match status" value="1"/>
</dbReference>
<dbReference type="InterPro" id="IPR015919">
    <property type="entry name" value="Cadherin-like_sf"/>
</dbReference>
<dbReference type="Proteomes" id="UP000282613">
    <property type="component" value="Unassembled WGS sequence"/>
</dbReference>
<keyword evidence="2" id="KW-1133">Transmembrane helix</keyword>
<dbReference type="STRING" id="60517.A0A0R3W747"/>
<feature type="region of interest" description="Disordered" evidence="1">
    <location>
        <begin position="1265"/>
        <end position="1319"/>
    </location>
</feature>
<dbReference type="GO" id="GO:0005509">
    <property type="term" value="F:calcium ion binding"/>
    <property type="evidence" value="ECO:0007669"/>
    <property type="project" value="InterPro"/>
</dbReference>
<dbReference type="GO" id="GO:0002009">
    <property type="term" value="P:morphogenesis of an epithelium"/>
    <property type="evidence" value="ECO:0007669"/>
    <property type="project" value="TreeGrafter"/>
</dbReference>
<accession>A0A0R3W747</accession>
<dbReference type="GO" id="GO:0016011">
    <property type="term" value="C:dystroglycan complex"/>
    <property type="evidence" value="ECO:0007669"/>
    <property type="project" value="TreeGrafter"/>
</dbReference>
<dbReference type="Gene3D" id="2.60.40.10">
    <property type="entry name" value="Immunoglobulins"/>
    <property type="match status" value="1"/>
</dbReference>
<dbReference type="GO" id="GO:0007411">
    <property type="term" value="P:axon guidance"/>
    <property type="evidence" value="ECO:0007669"/>
    <property type="project" value="TreeGrafter"/>
</dbReference>
<evidence type="ECO:0000313" key="4">
    <source>
        <dbReference type="Proteomes" id="UP000282613"/>
    </source>
</evidence>
<evidence type="ECO:0000256" key="1">
    <source>
        <dbReference type="SAM" id="MobiDB-lite"/>
    </source>
</evidence>
<keyword evidence="2" id="KW-0472">Membrane</keyword>
<dbReference type="InterPro" id="IPR013783">
    <property type="entry name" value="Ig-like_fold"/>
</dbReference>
<reference evidence="5" key="1">
    <citation type="submission" date="2016-04" db="UniProtKB">
        <authorList>
            <consortium name="WormBaseParasite"/>
        </authorList>
    </citation>
    <scope>IDENTIFICATION</scope>
</reference>
<evidence type="ECO:0000256" key="2">
    <source>
        <dbReference type="SAM" id="Phobius"/>
    </source>
</evidence>
<feature type="compositionally biased region" description="Low complexity" evidence="1">
    <location>
        <begin position="1106"/>
        <end position="1115"/>
    </location>
</feature>
<feature type="compositionally biased region" description="Gly residues" evidence="1">
    <location>
        <begin position="1167"/>
        <end position="1176"/>
    </location>
</feature>
<dbReference type="GO" id="GO:0042383">
    <property type="term" value="C:sarcolemma"/>
    <property type="evidence" value="ECO:0007669"/>
    <property type="project" value="TreeGrafter"/>
</dbReference>
<gene>
    <name evidence="3" type="ORF">TASK_LOCUS6072</name>
</gene>
<reference evidence="3 4" key="2">
    <citation type="submission" date="2018-11" db="EMBL/GenBank/DDBJ databases">
        <authorList>
            <consortium name="Pathogen Informatics"/>
        </authorList>
    </citation>
    <scope>NUCLEOTIDE SEQUENCE [LARGE SCALE GENOMIC DNA]</scope>
</reference>
<dbReference type="PANTHER" id="PTHR21559:SF21">
    <property type="entry name" value="DYSTROGLYCAN 1"/>
    <property type="match status" value="1"/>
</dbReference>
<dbReference type="GO" id="GO:0021675">
    <property type="term" value="P:nerve development"/>
    <property type="evidence" value="ECO:0007669"/>
    <property type="project" value="TreeGrafter"/>
</dbReference>
<feature type="region of interest" description="Disordered" evidence="1">
    <location>
        <begin position="1161"/>
        <end position="1233"/>
    </location>
</feature>
<feature type="compositionally biased region" description="Polar residues" evidence="1">
    <location>
        <begin position="1265"/>
        <end position="1276"/>
    </location>
</feature>
<protein>
    <submittedName>
        <fullName evidence="5">Calponin-homology (CH) domain-containing protein</fullName>
    </submittedName>
</protein>